<evidence type="ECO:0000313" key="4">
    <source>
        <dbReference type="EMBL" id="CED71892.1"/>
    </source>
</evidence>
<proteinExistence type="inferred from homology"/>
<evidence type="ECO:0000256" key="1">
    <source>
        <dbReference type="ARBA" id="ARBA00008645"/>
    </source>
</evidence>
<protein>
    <submittedName>
        <fullName evidence="4">Putative hydrolytic enzyme, alpha/beta hydrolase</fullName>
    </submittedName>
</protein>
<accession>A0A090IN21</accession>
<evidence type="ECO:0000259" key="3">
    <source>
        <dbReference type="Pfam" id="PF00561"/>
    </source>
</evidence>
<dbReference type="HOGENOM" id="CLU_020336_8_2_6"/>
<keyword evidence="5" id="KW-1185">Reference proteome</keyword>
<dbReference type="PANTHER" id="PTHR43798:SF14">
    <property type="entry name" value="SERINE HYDROLASE-LIKE PROTEIN DDB_G0286239"/>
    <property type="match status" value="1"/>
</dbReference>
<dbReference type="PRINTS" id="PR00412">
    <property type="entry name" value="EPOXHYDRLASE"/>
</dbReference>
<dbReference type="PATRIC" id="fig|80852.17.peg.1887"/>
<dbReference type="GO" id="GO:0016020">
    <property type="term" value="C:membrane"/>
    <property type="evidence" value="ECO:0007669"/>
    <property type="project" value="TreeGrafter"/>
</dbReference>
<dbReference type="Proteomes" id="UP000032427">
    <property type="component" value="Chromosome 1"/>
</dbReference>
<dbReference type="AlphaFoldDB" id="A0A090IN21"/>
<dbReference type="InterPro" id="IPR050266">
    <property type="entry name" value="AB_hydrolase_sf"/>
</dbReference>
<dbReference type="OrthoDB" id="149912at2"/>
<dbReference type="InterPro" id="IPR000639">
    <property type="entry name" value="Epox_hydrolase-like"/>
</dbReference>
<comment type="similarity">
    <text evidence="1">Belongs to the AB hydrolase superfamily.</text>
</comment>
<name>A0A090IN21_9GAMM</name>
<dbReference type="KEGG" id="awd:AWOD_I_1827"/>
<dbReference type="GeneID" id="28541402"/>
<sequence>MSPFQQSSIELHHGTLAVMEIKPKEIHQTVLFLHGWQDNAATFKTTMEAYTKHHPCHHLIAIDWFGHGLSSHKGDDNFYHFFDYIDDLHQIILQTKLENVVLIGHSLGALIASAYCAVFPEKVSALMMIEALGPLSEEEDKITERLRQGILSRQRYRNKPQRTLKDKQAAVELRSKVNQLPELLIEPMVTRSLTTSSEHVQWTTDAKVKCDSLYRMSEVHALSLLSKIECPVVAVIGNEGYGHLKQKTHRYRHISNFESFKIEGGHHCHLEHPEQVSDYISVLVNKIAT</sequence>
<dbReference type="Pfam" id="PF00561">
    <property type="entry name" value="Abhydrolase_1"/>
    <property type="match status" value="1"/>
</dbReference>
<dbReference type="GO" id="GO:0016787">
    <property type="term" value="F:hydrolase activity"/>
    <property type="evidence" value="ECO:0007669"/>
    <property type="project" value="UniProtKB-KW"/>
</dbReference>
<evidence type="ECO:0000256" key="2">
    <source>
        <dbReference type="ARBA" id="ARBA00022801"/>
    </source>
</evidence>
<dbReference type="SUPFAM" id="SSF53474">
    <property type="entry name" value="alpha/beta-Hydrolases"/>
    <property type="match status" value="1"/>
</dbReference>
<dbReference type="EMBL" id="LN554846">
    <property type="protein sequence ID" value="CED71892.1"/>
    <property type="molecule type" value="Genomic_DNA"/>
</dbReference>
<dbReference type="InterPro" id="IPR000073">
    <property type="entry name" value="AB_hydrolase_1"/>
</dbReference>
<organism evidence="4 5">
    <name type="scientific">Aliivibrio wodanis</name>
    <dbReference type="NCBI Taxonomy" id="80852"/>
    <lineage>
        <taxon>Bacteria</taxon>
        <taxon>Pseudomonadati</taxon>
        <taxon>Pseudomonadota</taxon>
        <taxon>Gammaproteobacteria</taxon>
        <taxon>Vibrionales</taxon>
        <taxon>Vibrionaceae</taxon>
        <taxon>Aliivibrio</taxon>
    </lineage>
</organism>
<reference evidence="5" key="1">
    <citation type="submission" date="2014-09" db="EMBL/GenBank/DDBJ databases">
        <authorList>
            <person name="Hjerde E."/>
        </authorList>
    </citation>
    <scope>NUCLEOTIDE SEQUENCE [LARGE SCALE GENOMIC DNA]</scope>
    <source>
        <strain evidence="5">06/09/139</strain>
    </source>
</reference>
<dbReference type="PANTHER" id="PTHR43798">
    <property type="entry name" value="MONOACYLGLYCEROL LIPASE"/>
    <property type="match status" value="1"/>
</dbReference>
<evidence type="ECO:0000313" key="5">
    <source>
        <dbReference type="Proteomes" id="UP000032427"/>
    </source>
</evidence>
<dbReference type="Gene3D" id="3.40.50.1820">
    <property type="entry name" value="alpha/beta hydrolase"/>
    <property type="match status" value="1"/>
</dbReference>
<dbReference type="InterPro" id="IPR029058">
    <property type="entry name" value="AB_hydrolase_fold"/>
</dbReference>
<feature type="domain" description="AB hydrolase-1" evidence="3">
    <location>
        <begin position="29"/>
        <end position="237"/>
    </location>
</feature>
<dbReference type="STRING" id="80852.AWOD_I_1827"/>
<keyword evidence="2 4" id="KW-0378">Hydrolase</keyword>
<gene>
    <name evidence="4" type="ORF">AWOD_I_1827</name>
</gene>